<keyword evidence="3" id="KW-1185">Reference proteome</keyword>
<keyword evidence="1" id="KW-1133">Transmembrane helix</keyword>
<evidence type="ECO:0000313" key="3">
    <source>
        <dbReference type="Proteomes" id="UP000321408"/>
    </source>
</evidence>
<protein>
    <submittedName>
        <fullName evidence="2">Uncharacterized protein</fullName>
    </submittedName>
</protein>
<feature type="transmembrane region" description="Helical" evidence="1">
    <location>
        <begin position="12"/>
        <end position="34"/>
    </location>
</feature>
<gene>
    <name evidence="2" type="ORF">DSAG12_00383</name>
</gene>
<dbReference type="AlphaFoldDB" id="A0A5B9D6V8"/>
<reference evidence="2 3" key="1">
    <citation type="journal article" date="2020" name="Nature">
        <title>Isolation of an archaeon at the prokaryote-eukaryote interface.</title>
        <authorList>
            <person name="Imachi H."/>
            <person name="Nobu M.K."/>
            <person name="Nakahara N."/>
            <person name="Morono Y."/>
            <person name="Ogawara M."/>
            <person name="Takaki Y."/>
            <person name="Takano Y."/>
            <person name="Uematsu K."/>
            <person name="Ikuta T."/>
            <person name="Ito M."/>
            <person name="Matsui Y."/>
            <person name="Miyazaki M."/>
            <person name="Murata K."/>
            <person name="Saito Y."/>
            <person name="Sakai S."/>
            <person name="Song C."/>
            <person name="Tasumi E."/>
            <person name="Yamanaka Y."/>
            <person name="Yamaguchi T."/>
            <person name="Kamagata Y."/>
            <person name="Tamaki H."/>
            <person name="Takai K."/>
        </authorList>
    </citation>
    <scope>NUCLEOTIDE SEQUENCE [LARGE SCALE GENOMIC DNA]</scope>
    <source>
        <strain evidence="2 3">MK-D1</strain>
    </source>
</reference>
<dbReference type="EMBL" id="CP042905">
    <property type="protein sequence ID" value="QEE14570.1"/>
    <property type="molecule type" value="Genomic_DNA"/>
</dbReference>
<dbReference type="KEGG" id="psyt:DSAG12_00383"/>
<dbReference type="Proteomes" id="UP000321408">
    <property type="component" value="Chromosome"/>
</dbReference>
<name>A0A5B9D6V8_9ARCH</name>
<dbReference type="RefSeq" id="WP_147661519.1">
    <property type="nucleotide sequence ID" value="NZ_CP042905.2"/>
</dbReference>
<keyword evidence="1" id="KW-0812">Transmembrane</keyword>
<evidence type="ECO:0000256" key="1">
    <source>
        <dbReference type="SAM" id="Phobius"/>
    </source>
</evidence>
<proteinExistence type="predicted"/>
<sequence>MVENKEPQTARNVYGILATICLLAFLFQCIYMFLQWGDIEEGGSQELEYLTMFIGIAGMFFLVLNRTSHN</sequence>
<keyword evidence="1" id="KW-0472">Membrane</keyword>
<evidence type="ECO:0000313" key="2">
    <source>
        <dbReference type="EMBL" id="QEE14570.1"/>
    </source>
</evidence>
<feature type="transmembrane region" description="Helical" evidence="1">
    <location>
        <begin position="46"/>
        <end position="64"/>
    </location>
</feature>
<dbReference type="GeneID" id="41328386"/>
<accession>A0A5B9D6V8</accession>
<reference evidence="2 3" key="2">
    <citation type="journal article" date="2024" name="Int. J. Syst. Evol. Microbiol.">
        <title>Promethearchaeum syntrophicum gen. nov., sp. nov., an anaerobic, obligately syntrophic archaeon, the first isolate of the lineage 'Asgard' archaea, and proposal of the new archaeal phylum Promethearchaeota phyl. nov. and kingdom Promethearchaeati regn. nov.</title>
        <authorList>
            <person name="Imachi H."/>
            <person name="Nobu M.K."/>
            <person name="Kato S."/>
            <person name="Takaki Y."/>
            <person name="Miyazaki M."/>
            <person name="Miyata M."/>
            <person name="Ogawara M."/>
            <person name="Saito Y."/>
            <person name="Sakai S."/>
            <person name="Tahara Y.O."/>
            <person name="Takano Y."/>
            <person name="Tasumi E."/>
            <person name="Uematsu K."/>
            <person name="Yoshimura T."/>
            <person name="Itoh T."/>
            <person name="Ohkuma M."/>
            <person name="Takai K."/>
        </authorList>
    </citation>
    <scope>NUCLEOTIDE SEQUENCE [LARGE SCALE GENOMIC DNA]</scope>
    <source>
        <strain evidence="2 3">MK-D1</strain>
    </source>
</reference>
<organism evidence="2 3">
    <name type="scientific">Promethearchaeum syntrophicum</name>
    <dbReference type="NCBI Taxonomy" id="2594042"/>
    <lineage>
        <taxon>Archaea</taxon>
        <taxon>Promethearchaeati</taxon>
        <taxon>Promethearchaeota</taxon>
        <taxon>Promethearchaeia</taxon>
        <taxon>Promethearchaeales</taxon>
        <taxon>Promethearchaeaceae</taxon>
        <taxon>Promethearchaeum</taxon>
    </lineage>
</organism>